<gene>
    <name evidence="2" type="ORF">LSH36_347g01027</name>
</gene>
<keyword evidence="3" id="KW-1185">Reference proteome</keyword>
<feature type="region of interest" description="Disordered" evidence="1">
    <location>
        <begin position="354"/>
        <end position="382"/>
    </location>
</feature>
<proteinExistence type="predicted"/>
<evidence type="ECO:0000256" key="1">
    <source>
        <dbReference type="SAM" id="MobiDB-lite"/>
    </source>
</evidence>
<accession>A0AAD9JEY8</accession>
<evidence type="ECO:0000313" key="3">
    <source>
        <dbReference type="Proteomes" id="UP001208570"/>
    </source>
</evidence>
<comment type="caution">
    <text evidence="2">The sequence shown here is derived from an EMBL/GenBank/DDBJ whole genome shotgun (WGS) entry which is preliminary data.</text>
</comment>
<organism evidence="2 3">
    <name type="scientific">Paralvinella palmiformis</name>
    <dbReference type="NCBI Taxonomy" id="53620"/>
    <lineage>
        <taxon>Eukaryota</taxon>
        <taxon>Metazoa</taxon>
        <taxon>Spiralia</taxon>
        <taxon>Lophotrochozoa</taxon>
        <taxon>Annelida</taxon>
        <taxon>Polychaeta</taxon>
        <taxon>Sedentaria</taxon>
        <taxon>Canalipalpata</taxon>
        <taxon>Terebellida</taxon>
        <taxon>Terebelliformia</taxon>
        <taxon>Alvinellidae</taxon>
        <taxon>Paralvinella</taxon>
    </lineage>
</organism>
<feature type="compositionally biased region" description="Polar residues" evidence="1">
    <location>
        <begin position="354"/>
        <end position="364"/>
    </location>
</feature>
<protein>
    <submittedName>
        <fullName evidence="2">Uncharacterized protein</fullName>
    </submittedName>
</protein>
<feature type="compositionally biased region" description="Polar residues" evidence="1">
    <location>
        <begin position="248"/>
        <end position="260"/>
    </location>
</feature>
<name>A0AAD9JEY8_9ANNE</name>
<reference evidence="2" key="1">
    <citation type="journal article" date="2023" name="Mol. Biol. Evol.">
        <title>Third-Generation Sequencing Reveals the Adaptive Role of the Epigenome in Three Deep-Sea Polychaetes.</title>
        <authorList>
            <person name="Perez M."/>
            <person name="Aroh O."/>
            <person name="Sun Y."/>
            <person name="Lan Y."/>
            <person name="Juniper S.K."/>
            <person name="Young C.R."/>
            <person name="Angers B."/>
            <person name="Qian P.Y."/>
        </authorList>
    </citation>
    <scope>NUCLEOTIDE SEQUENCE</scope>
    <source>
        <strain evidence="2">P08H-3</strain>
    </source>
</reference>
<feature type="region of interest" description="Disordered" evidence="1">
    <location>
        <begin position="243"/>
        <end position="332"/>
    </location>
</feature>
<dbReference type="AlphaFoldDB" id="A0AAD9JEY8"/>
<feature type="compositionally biased region" description="Basic and acidic residues" evidence="1">
    <location>
        <begin position="281"/>
        <end position="298"/>
    </location>
</feature>
<evidence type="ECO:0000313" key="2">
    <source>
        <dbReference type="EMBL" id="KAK2151887.1"/>
    </source>
</evidence>
<sequence length="437" mass="47647">MAANVRGRGDGRMTVHRLAKSAGHVTGYGTLASYPMERSHTDTMKVIADCRRTVDKERAIIGLATVMSDRLWRYGKMLFDDAVEGASRLGSAASGDASLPRISPDRVHVPAYANDGGASRKTRVSRAMMTSSGPSHFGSPIYNHRPKLLNDIRLRPKTGTRATSRDENNIKSDIKYILEASNTKYRVVPSTVDSVTSRQRTYSHVSGYQEYLLVPRDGDVETETEIECGSSYIEKIDTCDEAAAPSIGSGSTEVANQSDMSGPMDLDLESCSGDDQGPSPEADRGSGKEIDPECRPGIDPEDEPNCDSGKQTDPDRTKLLSRGGANSSLTSPSVRSVYRKVTWIDQLTVSTPEVASKPEQNLPTTDPRAGANDVNSLSTERQPEVRKVVNLNDLRANSWSLPDFICPTSEEKSKQARMAAWLQTSNFTNARKTVPLL</sequence>
<dbReference type="EMBL" id="JAODUP010000347">
    <property type="protein sequence ID" value="KAK2151887.1"/>
    <property type="molecule type" value="Genomic_DNA"/>
</dbReference>
<dbReference type="Proteomes" id="UP001208570">
    <property type="component" value="Unassembled WGS sequence"/>
</dbReference>